<keyword evidence="2" id="KW-0560">Oxidoreductase</keyword>
<organism evidence="5 6">
    <name type="scientific">Candidatus Borkfalkia faecavium</name>
    <dbReference type="NCBI Taxonomy" id="2838508"/>
    <lineage>
        <taxon>Bacteria</taxon>
        <taxon>Bacillati</taxon>
        <taxon>Bacillota</taxon>
        <taxon>Clostridia</taxon>
        <taxon>Christensenellales</taxon>
        <taxon>Christensenellaceae</taxon>
        <taxon>Candidatus Borkfalkia</taxon>
    </lineage>
</organism>
<name>A0A9D1W1H2_9FIRM</name>
<evidence type="ECO:0000256" key="1">
    <source>
        <dbReference type="ARBA" id="ARBA00006484"/>
    </source>
</evidence>
<dbReference type="InterPro" id="IPR036291">
    <property type="entry name" value="NAD(P)-bd_dom_sf"/>
</dbReference>
<dbReference type="SUPFAM" id="SSF51735">
    <property type="entry name" value="NAD(P)-binding Rossmann-fold domains"/>
    <property type="match status" value="1"/>
</dbReference>
<sequence length="261" mass="27981">MMQTGNGTALITGATGGLGREFAMLAAADGCDLVLIARSESALAGLRAEIGKKFPVRCYILPCDLSYPGAAQYVFGFVREEGVRVDILINNAGFGDFGPVAESDLARLEQMMQVNMAALVGLTRLLLPSMLAHGYGRILNVASLAAFQPGPLMAVYYASKAFVLSFSEALAFECRGTGVTVTALCPGPTRTGFEKNARAEQSGLFHRLPVQEAAAVAAYGYKRLRRKKLLAVPGARNKLLAFLSPRAPRSLVCRMVFRIQK</sequence>
<reference evidence="5" key="1">
    <citation type="journal article" date="2021" name="PeerJ">
        <title>Extensive microbial diversity within the chicken gut microbiome revealed by metagenomics and culture.</title>
        <authorList>
            <person name="Gilroy R."/>
            <person name="Ravi A."/>
            <person name="Getino M."/>
            <person name="Pursley I."/>
            <person name="Horton D.L."/>
            <person name="Alikhan N.F."/>
            <person name="Baker D."/>
            <person name="Gharbi K."/>
            <person name="Hall N."/>
            <person name="Watson M."/>
            <person name="Adriaenssens E.M."/>
            <person name="Foster-Nyarko E."/>
            <person name="Jarju S."/>
            <person name="Secka A."/>
            <person name="Antonio M."/>
            <person name="Oren A."/>
            <person name="Chaudhuri R.R."/>
            <person name="La Ragione R."/>
            <person name="Hildebrand F."/>
            <person name="Pallen M.J."/>
        </authorList>
    </citation>
    <scope>NUCLEOTIDE SEQUENCE</scope>
    <source>
        <strain evidence="5">2189</strain>
    </source>
</reference>
<gene>
    <name evidence="5" type="ORF">H9851_04175</name>
</gene>
<dbReference type="PIRSF" id="PIRSF000126">
    <property type="entry name" value="11-beta-HSD1"/>
    <property type="match status" value="1"/>
</dbReference>
<dbReference type="EMBL" id="DXEW01000021">
    <property type="protein sequence ID" value="HIX50458.1"/>
    <property type="molecule type" value="Genomic_DNA"/>
</dbReference>
<dbReference type="PANTHER" id="PTHR44196">
    <property type="entry name" value="DEHYDROGENASE/REDUCTASE SDR FAMILY MEMBER 7B"/>
    <property type="match status" value="1"/>
</dbReference>
<dbReference type="GO" id="GO:0016020">
    <property type="term" value="C:membrane"/>
    <property type="evidence" value="ECO:0007669"/>
    <property type="project" value="TreeGrafter"/>
</dbReference>
<evidence type="ECO:0000256" key="2">
    <source>
        <dbReference type="ARBA" id="ARBA00023002"/>
    </source>
</evidence>
<dbReference type="Pfam" id="PF00106">
    <property type="entry name" value="adh_short"/>
    <property type="match status" value="1"/>
</dbReference>
<comment type="similarity">
    <text evidence="1 3">Belongs to the short-chain dehydrogenases/reductases (SDR) family.</text>
</comment>
<dbReference type="PRINTS" id="PR00080">
    <property type="entry name" value="SDRFAMILY"/>
</dbReference>
<comment type="caution">
    <text evidence="5">The sequence shown here is derived from an EMBL/GenBank/DDBJ whole genome shotgun (WGS) entry which is preliminary data.</text>
</comment>
<proteinExistence type="inferred from homology"/>
<reference evidence="5" key="2">
    <citation type="submission" date="2021-04" db="EMBL/GenBank/DDBJ databases">
        <authorList>
            <person name="Gilroy R."/>
        </authorList>
    </citation>
    <scope>NUCLEOTIDE SEQUENCE</scope>
    <source>
        <strain evidence="5">2189</strain>
    </source>
</reference>
<evidence type="ECO:0000259" key="4">
    <source>
        <dbReference type="SMART" id="SM00822"/>
    </source>
</evidence>
<accession>A0A9D1W1H2</accession>
<dbReference type="CDD" id="cd05233">
    <property type="entry name" value="SDR_c"/>
    <property type="match status" value="1"/>
</dbReference>
<feature type="domain" description="Ketoreductase" evidence="4">
    <location>
        <begin position="7"/>
        <end position="187"/>
    </location>
</feature>
<dbReference type="InterPro" id="IPR002347">
    <property type="entry name" value="SDR_fam"/>
</dbReference>
<evidence type="ECO:0000313" key="5">
    <source>
        <dbReference type="EMBL" id="HIX50458.1"/>
    </source>
</evidence>
<dbReference type="PRINTS" id="PR00081">
    <property type="entry name" value="GDHRDH"/>
</dbReference>
<dbReference type="SMART" id="SM00822">
    <property type="entry name" value="PKS_KR"/>
    <property type="match status" value="1"/>
</dbReference>
<dbReference type="InterPro" id="IPR057326">
    <property type="entry name" value="KR_dom"/>
</dbReference>
<dbReference type="PANTHER" id="PTHR44196:SF2">
    <property type="entry name" value="SHORT-CHAIN DEHYDROGENASE-RELATED"/>
    <property type="match status" value="1"/>
</dbReference>
<evidence type="ECO:0000313" key="6">
    <source>
        <dbReference type="Proteomes" id="UP000886847"/>
    </source>
</evidence>
<dbReference type="Gene3D" id="3.40.50.720">
    <property type="entry name" value="NAD(P)-binding Rossmann-like Domain"/>
    <property type="match status" value="1"/>
</dbReference>
<dbReference type="AlphaFoldDB" id="A0A9D1W1H2"/>
<dbReference type="GO" id="GO:0016491">
    <property type="term" value="F:oxidoreductase activity"/>
    <property type="evidence" value="ECO:0007669"/>
    <property type="project" value="UniProtKB-KW"/>
</dbReference>
<evidence type="ECO:0000256" key="3">
    <source>
        <dbReference type="RuleBase" id="RU000363"/>
    </source>
</evidence>
<protein>
    <submittedName>
        <fullName evidence="5">SDR family oxidoreductase</fullName>
    </submittedName>
</protein>
<dbReference type="Proteomes" id="UP000886847">
    <property type="component" value="Unassembled WGS sequence"/>
</dbReference>